<dbReference type="EMBL" id="JAMZMK010007018">
    <property type="protein sequence ID" value="KAI7746195.1"/>
    <property type="molecule type" value="Genomic_DNA"/>
</dbReference>
<dbReference type="Proteomes" id="UP001206925">
    <property type="component" value="Unassembled WGS sequence"/>
</dbReference>
<organism evidence="1 2">
    <name type="scientific">Ambrosia artemisiifolia</name>
    <name type="common">Common ragweed</name>
    <dbReference type="NCBI Taxonomy" id="4212"/>
    <lineage>
        <taxon>Eukaryota</taxon>
        <taxon>Viridiplantae</taxon>
        <taxon>Streptophyta</taxon>
        <taxon>Embryophyta</taxon>
        <taxon>Tracheophyta</taxon>
        <taxon>Spermatophyta</taxon>
        <taxon>Magnoliopsida</taxon>
        <taxon>eudicotyledons</taxon>
        <taxon>Gunneridae</taxon>
        <taxon>Pentapetalae</taxon>
        <taxon>asterids</taxon>
        <taxon>campanulids</taxon>
        <taxon>Asterales</taxon>
        <taxon>Asteraceae</taxon>
        <taxon>Asteroideae</taxon>
        <taxon>Heliantheae alliance</taxon>
        <taxon>Heliantheae</taxon>
        <taxon>Ambrosia</taxon>
    </lineage>
</organism>
<reference evidence="1" key="1">
    <citation type="submission" date="2022-06" db="EMBL/GenBank/DDBJ databases">
        <title>Uncovering the hologenomic basis of an extraordinary plant invasion.</title>
        <authorList>
            <person name="Bieker V.C."/>
            <person name="Martin M.D."/>
            <person name="Gilbert T."/>
            <person name="Hodgins K."/>
            <person name="Battlay P."/>
            <person name="Petersen B."/>
            <person name="Wilson J."/>
        </authorList>
    </citation>
    <scope>NUCLEOTIDE SEQUENCE</scope>
    <source>
        <strain evidence="1">AA19_3_7</strain>
        <tissue evidence="1">Leaf</tissue>
    </source>
</reference>
<feature type="non-terminal residue" evidence="1">
    <location>
        <position position="76"/>
    </location>
</feature>
<gene>
    <name evidence="1" type="ORF">M8C21_016273</name>
</gene>
<accession>A0AAD5CTD2</accession>
<dbReference type="AlphaFoldDB" id="A0AAD5CTD2"/>
<comment type="caution">
    <text evidence="1">The sequence shown here is derived from an EMBL/GenBank/DDBJ whole genome shotgun (WGS) entry which is preliminary data.</text>
</comment>
<feature type="non-terminal residue" evidence="1">
    <location>
        <position position="1"/>
    </location>
</feature>
<evidence type="ECO:0000313" key="1">
    <source>
        <dbReference type="EMBL" id="KAI7746195.1"/>
    </source>
</evidence>
<evidence type="ECO:0000313" key="2">
    <source>
        <dbReference type="Proteomes" id="UP001206925"/>
    </source>
</evidence>
<sequence length="76" mass="8861">GYKICFLGYMDLDALMFAEQGWLTTELLKKTREQVLAMEDPAEPLLRVAKQRFTFCQETKTKPRMEESRKKDAAKS</sequence>
<keyword evidence="2" id="KW-1185">Reference proteome</keyword>
<proteinExistence type="predicted"/>
<protein>
    <submittedName>
        <fullName evidence="1">Uncharacterized protein</fullName>
    </submittedName>
</protein>
<name>A0AAD5CTD2_AMBAR</name>